<dbReference type="NCBIfam" id="NF002378">
    <property type="entry name" value="PRK01372.1"/>
    <property type="match status" value="1"/>
</dbReference>
<evidence type="ECO:0000256" key="8">
    <source>
        <dbReference type="ARBA" id="ARBA00022840"/>
    </source>
</evidence>
<dbReference type="SMART" id="SM01209">
    <property type="entry name" value="GARS_A"/>
    <property type="match status" value="1"/>
</dbReference>
<dbReference type="EC" id="6.3.2.4" evidence="14"/>
<evidence type="ECO:0000256" key="13">
    <source>
        <dbReference type="ARBA" id="ARBA00023316"/>
    </source>
</evidence>
<evidence type="ECO:0000256" key="7">
    <source>
        <dbReference type="ARBA" id="ARBA00022741"/>
    </source>
</evidence>
<evidence type="ECO:0000256" key="2">
    <source>
        <dbReference type="ARBA" id="ARBA00004496"/>
    </source>
</evidence>
<protein>
    <recommendedName>
        <fullName evidence="14">D-alanine--D-alanine ligase</fullName>
        <ecNumber evidence="14">6.3.2.4</ecNumber>
    </recommendedName>
    <alternativeName>
        <fullName evidence="14">D-Ala-D-Ala ligase</fullName>
    </alternativeName>
    <alternativeName>
        <fullName evidence="14">D-alanylalanine synthetase</fullName>
    </alternativeName>
</protein>
<keyword evidence="8 17" id="KW-0067">ATP-binding</keyword>
<evidence type="ECO:0000256" key="17">
    <source>
        <dbReference type="PROSITE-ProRule" id="PRU00409"/>
    </source>
</evidence>
<dbReference type="OrthoDB" id="9813261at2"/>
<dbReference type="RefSeq" id="WP_055276287.1">
    <property type="nucleotide sequence ID" value="NZ_CYZV01000016.1"/>
</dbReference>
<feature type="binding site" evidence="16">
    <location>
        <position position="261"/>
    </location>
    <ligand>
        <name>Mg(2+)</name>
        <dbReference type="ChEBI" id="CHEBI:18420"/>
        <label>1</label>
    </ligand>
</feature>
<dbReference type="GO" id="GO:0005737">
    <property type="term" value="C:cytoplasm"/>
    <property type="evidence" value="ECO:0007669"/>
    <property type="project" value="UniProtKB-SubCell"/>
</dbReference>
<dbReference type="Gene3D" id="3.40.50.20">
    <property type="match status" value="1"/>
</dbReference>
<gene>
    <name evidence="19" type="primary">ddl_1</name>
    <name evidence="14" type="synonym">ddl</name>
    <name evidence="19" type="ORF">ERS852470_01651</name>
</gene>
<evidence type="ECO:0000256" key="6">
    <source>
        <dbReference type="ARBA" id="ARBA00022723"/>
    </source>
</evidence>
<comment type="cofactor">
    <cofactor evidence="1">
        <name>Mn(2+)</name>
        <dbReference type="ChEBI" id="CHEBI:29035"/>
    </cofactor>
</comment>
<evidence type="ECO:0000256" key="3">
    <source>
        <dbReference type="ARBA" id="ARBA00010871"/>
    </source>
</evidence>
<dbReference type="Pfam" id="PF07478">
    <property type="entry name" value="Dala_Dala_lig_C"/>
    <property type="match status" value="1"/>
</dbReference>
<keyword evidence="4 14" id="KW-0963">Cytoplasm</keyword>
<feature type="active site" evidence="15">
    <location>
        <position position="272"/>
    </location>
</feature>
<evidence type="ECO:0000256" key="1">
    <source>
        <dbReference type="ARBA" id="ARBA00001936"/>
    </source>
</evidence>
<accession>A0A174CYK1</accession>
<dbReference type="Proteomes" id="UP000095558">
    <property type="component" value="Unassembled WGS sequence"/>
</dbReference>
<reference evidence="19 20" key="1">
    <citation type="submission" date="2015-09" db="EMBL/GenBank/DDBJ databases">
        <authorList>
            <consortium name="Pathogen Informatics"/>
        </authorList>
    </citation>
    <scope>NUCLEOTIDE SEQUENCE [LARGE SCALE GENOMIC DNA]</scope>
    <source>
        <strain evidence="19 20">2789STDY5834855</strain>
    </source>
</reference>
<feature type="active site" evidence="15">
    <location>
        <position position="142"/>
    </location>
</feature>
<dbReference type="SUPFAM" id="SSF56059">
    <property type="entry name" value="Glutathione synthetase ATP-binding domain-like"/>
    <property type="match status" value="1"/>
</dbReference>
<keyword evidence="10 14" id="KW-0133">Cell shape</keyword>
<dbReference type="PROSITE" id="PS50975">
    <property type="entry name" value="ATP_GRASP"/>
    <property type="match status" value="1"/>
</dbReference>
<evidence type="ECO:0000256" key="9">
    <source>
        <dbReference type="ARBA" id="ARBA00022842"/>
    </source>
</evidence>
<feature type="binding site" evidence="16">
    <location>
        <position position="263"/>
    </location>
    <ligand>
        <name>Mg(2+)</name>
        <dbReference type="ChEBI" id="CHEBI:18420"/>
        <label>2</label>
    </ligand>
</feature>
<evidence type="ECO:0000256" key="4">
    <source>
        <dbReference type="ARBA" id="ARBA00022490"/>
    </source>
</evidence>
<dbReference type="Pfam" id="PF01820">
    <property type="entry name" value="Dala_Dala_lig_N"/>
    <property type="match status" value="2"/>
</dbReference>
<feature type="active site" evidence="15">
    <location>
        <position position="13"/>
    </location>
</feature>
<dbReference type="InterPro" id="IPR016185">
    <property type="entry name" value="PreATP-grasp_dom_sf"/>
</dbReference>
<evidence type="ECO:0000256" key="16">
    <source>
        <dbReference type="PIRSR" id="PIRSR039102-3"/>
    </source>
</evidence>
<dbReference type="PANTHER" id="PTHR23132">
    <property type="entry name" value="D-ALANINE--D-ALANINE LIGASE"/>
    <property type="match status" value="1"/>
</dbReference>
<keyword evidence="7 17" id="KW-0547">Nucleotide-binding</keyword>
<dbReference type="PIRSF" id="PIRSF039102">
    <property type="entry name" value="Ddl/VanB"/>
    <property type="match status" value="1"/>
</dbReference>
<comment type="subcellular location">
    <subcellularLocation>
        <location evidence="2 14">Cytoplasm</location>
    </subcellularLocation>
</comment>
<sequence>MKVGVIMGGISSEREISLKSGNSIVEKIDKTKYEVIPVVIDNKEDIITKVKGLDFALLALHGKFGEDGTVQSVLQTLDIPYSGCGPISSGVCMDKDFTKRVLKANDIRTARWINVSSVDEIDYDKIEGMGYPVFVKPTNGGSSVATFKVKEKSEIRAAVEEGLKWDCEVMIEEFVEGEEITCPVFDGEMWPVIAIKPHSDFFDYTQKYAADGADEIVVQLEENLHKEVEKMALDTYKALKCQVYARVDMIVDKNGIPYILEVNTLPGMTPASLFPKSAAAINISYSGLLDKIIETSMKVKRSH</sequence>
<organism evidence="19 20">
    <name type="scientific">Clostridium disporicum</name>
    <dbReference type="NCBI Taxonomy" id="84024"/>
    <lineage>
        <taxon>Bacteria</taxon>
        <taxon>Bacillati</taxon>
        <taxon>Bacillota</taxon>
        <taxon>Clostridia</taxon>
        <taxon>Eubacteriales</taxon>
        <taxon>Clostridiaceae</taxon>
        <taxon>Clostridium</taxon>
    </lineage>
</organism>
<dbReference type="SUPFAM" id="SSF52440">
    <property type="entry name" value="PreATP-grasp domain"/>
    <property type="match status" value="1"/>
</dbReference>
<dbReference type="PANTHER" id="PTHR23132:SF23">
    <property type="entry name" value="D-ALANINE--D-ALANINE LIGASE B"/>
    <property type="match status" value="1"/>
</dbReference>
<proteinExistence type="inferred from homology"/>
<evidence type="ECO:0000259" key="18">
    <source>
        <dbReference type="PROSITE" id="PS50975"/>
    </source>
</evidence>
<evidence type="ECO:0000256" key="11">
    <source>
        <dbReference type="ARBA" id="ARBA00022984"/>
    </source>
</evidence>
<dbReference type="AlphaFoldDB" id="A0A174CYK1"/>
<evidence type="ECO:0000313" key="20">
    <source>
        <dbReference type="Proteomes" id="UP000095558"/>
    </source>
</evidence>
<dbReference type="InterPro" id="IPR011761">
    <property type="entry name" value="ATP-grasp"/>
</dbReference>
<name>A0A174CYK1_9CLOT</name>
<keyword evidence="12 16" id="KW-0464">Manganese</keyword>
<evidence type="ECO:0000256" key="15">
    <source>
        <dbReference type="PIRSR" id="PIRSR039102-1"/>
    </source>
</evidence>
<evidence type="ECO:0000256" key="14">
    <source>
        <dbReference type="HAMAP-Rule" id="MF_00047"/>
    </source>
</evidence>
<dbReference type="PROSITE" id="PS00843">
    <property type="entry name" value="DALA_DALA_LIGASE_1"/>
    <property type="match status" value="1"/>
</dbReference>
<evidence type="ECO:0000256" key="10">
    <source>
        <dbReference type="ARBA" id="ARBA00022960"/>
    </source>
</evidence>
<dbReference type="GO" id="GO:0008360">
    <property type="term" value="P:regulation of cell shape"/>
    <property type="evidence" value="ECO:0007669"/>
    <property type="project" value="UniProtKB-KW"/>
</dbReference>
<dbReference type="UniPathway" id="UPA00219"/>
<dbReference type="GO" id="GO:0008716">
    <property type="term" value="F:D-alanine-D-alanine ligase activity"/>
    <property type="evidence" value="ECO:0007669"/>
    <property type="project" value="UniProtKB-UniRule"/>
</dbReference>
<comment type="pathway">
    <text evidence="14">Cell wall biogenesis; peptidoglycan biosynthesis.</text>
</comment>
<dbReference type="PROSITE" id="PS00844">
    <property type="entry name" value="DALA_DALA_LIGASE_2"/>
    <property type="match status" value="1"/>
</dbReference>
<dbReference type="Gene3D" id="3.30.1490.20">
    <property type="entry name" value="ATP-grasp fold, A domain"/>
    <property type="match status" value="1"/>
</dbReference>
<evidence type="ECO:0000256" key="12">
    <source>
        <dbReference type="ARBA" id="ARBA00023211"/>
    </source>
</evidence>
<evidence type="ECO:0000256" key="5">
    <source>
        <dbReference type="ARBA" id="ARBA00022598"/>
    </source>
</evidence>
<dbReference type="GO" id="GO:0005524">
    <property type="term" value="F:ATP binding"/>
    <property type="evidence" value="ECO:0007669"/>
    <property type="project" value="UniProtKB-UniRule"/>
</dbReference>
<dbReference type="GO" id="GO:0009252">
    <property type="term" value="P:peptidoglycan biosynthetic process"/>
    <property type="evidence" value="ECO:0007669"/>
    <property type="project" value="UniProtKB-UniRule"/>
</dbReference>
<dbReference type="GO" id="GO:0046872">
    <property type="term" value="F:metal ion binding"/>
    <property type="evidence" value="ECO:0007669"/>
    <property type="project" value="UniProtKB-KW"/>
</dbReference>
<dbReference type="HAMAP" id="MF_00047">
    <property type="entry name" value="Dala_Dala_lig"/>
    <property type="match status" value="1"/>
</dbReference>
<keyword evidence="5 14" id="KW-0436">Ligase</keyword>
<feature type="binding site" evidence="16">
    <location>
        <position position="248"/>
    </location>
    <ligand>
        <name>Mg(2+)</name>
        <dbReference type="ChEBI" id="CHEBI:18420"/>
        <label>1</label>
    </ligand>
</feature>
<dbReference type="InterPro" id="IPR011095">
    <property type="entry name" value="Dala_Dala_lig_C"/>
</dbReference>
<comment type="function">
    <text evidence="14">Cell wall formation.</text>
</comment>
<keyword evidence="6 16" id="KW-0479">Metal-binding</keyword>
<feature type="domain" description="ATP-grasp" evidence="18">
    <location>
        <begin position="99"/>
        <end position="294"/>
    </location>
</feature>
<comment type="catalytic activity">
    <reaction evidence="14">
        <text>2 D-alanine + ATP = D-alanyl-D-alanine + ADP + phosphate + H(+)</text>
        <dbReference type="Rhea" id="RHEA:11224"/>
        <dbReference type="ChEBI" id="CHEBI:15378"/>
        <dbReference type="ChEBI" id="CHEBI:30616"/>
        <dbReference type="ChEBI" id="CHEBI:43474"/>
        <dbReference type="ChEBI" id="CHEBI:57416"/>
        <dbReference type="ChEBI" id="CHEBI:57822"/>
        <dbReference type="ChEBI" id="CHEBI:456216"/>
        <dbReference type="EC" id="6.3.2.4"/>
    </reaction>
</comment>
<dbReference type="InterPro" id="IPR013815">
    <property type="entry name" value="ATP_grasp_subdomain_1"/>
</dbReference>
<dbReference type="EMBL" id="CYZV01000016">
    <property type="protein sequence ID" value="CUO18344.1"/>
    <property type="molecule type" value="Genomic_DNA"/>
</dbReference>
<dbReference type="NCBIfam" id="TIGR01205">
    <property type="entry name" value="D_ala_D_alaTIGR"/>
    <property type="match status" value="1"/>
</dbReference>
<evidence type="ECO:0000313" key="19">
    <source>
        <dbReference type="EMBL" id="CUO18344.1"/>
    </source>
</evidence>
<dbReference type="FunFam" id="3.40.50.20:FF:000031">
    <property type="entry name" value="D-alanine--D-alanine ligase"/>
    <property type="match status" value="1"/>
</dbReference>
<keyword evidence="13 14" id="KW-0961">Cell wall biogenesis/degradation</keyword>
<dbReference type="STRING" id="84024.ERS852471_00954"/>
<feature type="binding site" evidence="16">
    <location>
        <position position="261"/>
    </location>
    <ligand>
        <name>Mg(2+)</name>
        <dbReference type="ChEBI" id="CHEBI:18420"/>
        <label>2</label>
    </ligand>
</feature>
<keyword evidence="9 16" id="KW-0460">Magnesium</keyword>
<comment type="cofactor">
    <cofactor evidence="16">
        <name>Mg(2+)</name>
        <dbReference type="ChEBI" id="CHEBI:18420"/>
    </cofactor>
    <cofactor evidence="16">
        <name>Mn(2+)</name>
        <dbReference type="ChEBI" id="CHEBI:29035"/>
    </cofactor>
    <text evidence="16">Binds 2 magnesium or manganese ions per subunit.</text>
</comment>
<dbReference type="GO" id="GO:0071555">
    <property type="term" value="P:cell wall organization"/>
    <property type="evidence" value="ECO:0007669"/>
    <property type="project" value="UniProtKB-KW"/>
</dbReference>
<keyword evidence="11 14" id="KW-0573">Peptidoglycan synthesis</keyword>
<dbReference type="Gene3D" id="3.30.470.20">
    <property type="entry name" value="ATP-grasp fold, B domain"/>
    <property type="match status" value="1"/>
</dbReference>
<dbReference type="InterPro" id="IPR011127">
    <property type="entry name" value="Dala_Dala_lig_N"/>
</dbReference>
<dbReference type="InterPro" id="IPR005905">
    <property type="entry name" value="D_ala_D_ala"/>
</dbReference>
<dbReference type="InterPro" id="IPR000291">
    <property type="entry name" value="D-Ala_lig_Van_CS"/>
</dbReference>
<comment type="similarity">
    <text evidence="3 14">Belongs to the D-alanine--D-alanine ligase family.</text>
</comment>